<keyword evidence="3" id="KW-1185">Reference proteome</keyword>
<proteinExistence type="predicted"/>
<dbReference type="AlphaFoldDB" id="A0A0D8J2Y6"/>
<feature type="domain" description="Helix-turn-helix" evidence="1">
    <location>
        <begin position="1"/>
        <end position="50"/>
    </location>
</feature>
<evidence type="ECO:0000313" key="2">
    <source>
        <dbReference type="EMBL" id="KJF41124.1"/>
    </source>
</evidence>
<protein>
    <recommendedName>
        <fullName evidence="1">Helix-turn-helix domain-containing protein</fullName>
    </recommendedName>
</protein>
<evidence type="ECO:0000259" key="1">
    <source>
        <dbReference type="Pfam" id="PF12728"/>
    </source>
</evidence>
<dbReference type="InterPro" id="IPR010093">
    <property type="entry name" value="SinI_DNA-bd"/>
</dbReference>
<accession>A0A0D8J2Y6</accession>
<organism evidence="2 3">
    <name type="scientific">Ruthenibacterium lactatiformans</name>
    <dbReference type="NCBI Taxonomy" id="1550024"/>
    <lineage>
        <taxon>Bacteria</taxon>
        <taxon>Bacillati</taxon>
        <taxon>Bacillota</taxon>
        <taxon>Clostridia</taxon>
        <taxon>Eubacteriales</taxon>
        <taxon>Oscillospiraceae</taxon>
        <taxon>Ruthenibacterium</taxon>
    </lineage>
</organism>
<dbReference type="EMBL" id="JXXK01000002">
    <property type="protein sequence ID" value="KJF41124.1"/>
    <property type="molecule type" value="Genomic_DNA"/>
</dbReference>
<dbReference type="Pfam" id="PF12728">
    <property type="entry name" value="HTH_17"/>
    <property type="match status" value="1"/>
</dbReference>
<evidence type="ECO:0000313" key="3">
    <source>
        <dbReference type="Proteomes" id="UP000032483"/>
    </source>
</evidence>
<dbReference type="Proteomes" id="UP000032483">
    <property type="component" value="Unassembled WGS sequence"/>
</dbReference>
<gene>
    <name evidence="2" type="ORF">TQ39_02625</name>
</gene>
<name>A0A0D8J2Y6_9FIRM</name>
<reference evidence="2" key="1">
    <citation type="submission" date="2015-02" db="EMBL/GenBank/DDBJ databases">
        <title>A novel member of the family Ruminococcaceae isolated from human feces.</title>
        <authorList>
            <person name="Shkoporov A.N."/>
            <person name="Chaplin A.V."/>
            <person name="Motuzova O.V."/>
            <person name="Kafarskaia L.I."/>
            <person name="Khokhlova E.V."/>
            <person name="Efimov B.A."/>
        </authorList>
    </citation>
    <scope>NUCLEOTIDE SEQUENCE [LARGE SCALE GENOMIC DNA]</scope>
    <source>
        <strain evidence="2">585-1</strain>
    </source>
</reference>
<sequence length="59" mass="6691">MSVSEAAAELGISPKKAYELAHSAEFPSFKIGTRTVVYRDGLREWVRKRSEKESARPCY</sequence>
<dbReference type="NCBIfam" id="TIGR01764">
    <property type="entry name" value="excise"/>
    <property type="match status" value="1"/>
</dbReference>
<dbReference type="InterPro" id="IPR041657">
    <property type="entry name" value="HTH_17"/>
</dbReference>
<comment type="caution">
    <text evidence="2">The sequence shown here is derived from an EMBL/GenBank/DDBJ whole genome shotgun (WGS) entry which is preliminary data.</text>
</comment>
<dbReference type="GO" id="GO:0003677">
    <property type="term" value="F:DNA binding"/>
    <property type="evidence" value="ECO:0007669"/>
    <property type="project" value="InterPro"/>
</dbReference>